<dbReference type="FunFam" id="3.50.50.60:FF:000228">
    <property type="entry name" value="FAD-containing monooxygenase EthA"/>
    <property type="match status" value="1"/>
</dbReference>
<dbReference type="Gene3D" id="3.50.50.60">
    <property type="entry name" value="FAD/NAD(P)-binding domain"/>
    <property type="match status" value="2"/>
</dbReference>
<organism evidence="8 9">
    <name type="scientific">Sphingopyxis granuli</name>
    <dbReference type="NCBI Taxonomy" id="267128"/>
    <lineage>
        <taxon>Bacteria</taxon>
        <taxon>Pseudomonadati</taxon>
        <taxon>Pseudomonadota</taxon>
        <taxon>Alphaproteobacteria</taxon>
        <taxon>Sphingomonadales</taxon>
        <taxon>Sphingomonadaceae</taxon>
        <taxon>Sphingopyxis</taxon>
    </lineage>
</organism>
<evidence type="ECO:0000313" key="9">
    <source>
        <dbReference type="Proteomes" id="UP000058599"/>
    </source>
</evidence>
<evidence type="ECO:0000256" key="4">
    <source>
        <dbReference type="ARBA" id="ARBA00022827"/>
    </source>
</evidence>
<keyword evidence="3" id="KW-0285">Flavoprotein</keyword>
<dbReference type="PANTHER" id="PTHR43872:SF1">
    <property type="entry name" value="MONOOXYGENASE, PUTATIVE (AFU_ORTHOLOGUE AFUA_8G02570)-RELATED"/>
    <property type="match status" value="1"/>
</dbReference>
<name>A0AA86L3D9_9SPHN</name>
<dbReference type="AlphaFoldDB" id="A0AA86L3D9"/>
<evidence type="ECO:0000256" key="2">
    <source>
        <dbReference type="ARBA" id="ARBA00010139"/>
    </source>
</evidence>
<sequence length="519" mass="57901">MMAGSATLDHSERTAAAPVDQDVLIVGAGISGIGMAVHLQMNCPDRSFALVERRANLGGTWDLFRYPGIRSDSDMHTLGFIFEPWKHEKSIADGPSILAYLNRIVDERHIRDHIRFNRKVVGADWSSAEARWTVTLEDDAGATTTTTARWLYLGSGYYDYDEPYDAHFPGREDFAGQIVHPQFWPKDFDYAGKKVVVIGSGATAVTIVPSMTERGDGKGAAHVTMLQRTPTWYAIRPAKDGIANFLRKILPEKLAYSITRFKNIRLQDIVFRRAREKPEKVADFLTKKLKQALGDKYDPVAFTPPYNPWDQRLCLVPDADFFEAMKAGQASVVTDHIERFDRTGIQLKSGGHLDADIIITATGLKLAVAGKIPVRVDGETVDWSQHFYYKACMFSNVPNFAAVFGYLNASWTLRADLVSEYVCRVLNHMRDTGTTVATPVLEDPSTLVEDDIFDFSSGYIQRALHIMPKSAVDMPWRLSQNYVRDRVDMRTGTIADGILTFGHARKAAASPPAELEAAE</sequence>
<dbReference type="InterPro" id="IPR051820">
    <property type="entry name" value="FAD-binding_MO"/>
</dbReference>
<dbReference type="KEGG" id="sgi:SGRAN_1406"/>
<evidence type="ECO:0000256" key="5">
    <source>
        <dbReference type="ARBA" id="ARBA00022857"/>
    </source>
</evidence>
<keyword evidence="7 8" id="KW-0503">Monooxygenase</keyword>
<dbReference type="Pfam" id="PF13738">
    <property type="entry name" value="Pyr_redox_3"/>
    <property type="match status" value="1"/>
</dbReference>
<keyword evidence="5" id="KW-0521">NADP</keyword>
<evidence type="ECO:0000256" key="1">
    <source>
        <dbReference type="ARBA" id="ARBA00001974"/>
    </source>
</evidence>
<keyword evidence="9" id="KW-1185">Reference proteome</keyword>
<dbReference type="PANTHER" id="PTHR43872">
    <property type="entry name" value="MONOOXYGENASE, PUTATIVE (AFU_ORTHOLOGUE AFUA_8G02570)-RELATED"/>
    <property type="match status" value="1"/>
</dbReference>
<dbReference type="InterPro" id="IPR036188">
    <property type="entry name" value="FAD/NAD-bd_sf"/>
</dbReference>
<accession>A0AA86L3D9</accession>
<keyword evidence="4" id="KW-0274">FAD</keyword>
<proteinExistence type="inferred from homology"/>
<dbReference type="Proteomes" id="UP000058599">
    <property type="component" value="Chromosome"/>
</dbReference>
<comment type="similarity">
    <text evidence="2">Belongs to the FAD-binding monooxygenase family.</text>
</comment>
<gene>
    <name evidence="8" type="ORF">SGRAN_1406</name>
</gene>
<dbReference type="SUPFAM" id="SSF51905">
    <property type="entry name" value="FAD/NAD(P)-binding domain"/>
    <property type="match status" value="1"/>
</dbReference>
<evidence type="ECO:0000256" key="3">
    <source>
        <dbReference type="ARBA" id="ARBA00022630"/>
    </source>
</evidence>
<keyword evidence="6" id="KW-0560">Oxidoreductase</keyword>
<evidence type="ECO:0000256" key="7">
    <source>
        <dbReference type="ARBA" id="ARBA00023033"/>
    </source>
</evidence>
<evidence type="ECO:0000313" key="8">
    <source>
        <dbReference type="EMBL" id="AMG73795.1"/>
    </source>
</evidence>
<comment type="cofactor">
    <cofactor evidence="1">
        <name>FAD</name>
        <dbReference type="ChEBI" id="CHEBI:57692"/>
    </cofactor>
</comment>
<dbReference type="EMBL" id="CP012199">
    <property type="protein sequence ID" value="AMG73795.1"/>
    <property type="molecule type" value="Genomic_DNA"/>
</dbReference>
<dbReference type="GO" id="GO:0004497">
    <property type="term" value="F:monooxygenase activity"/>
    <property type="evidence" value="ECO:0007669"/>
    <property type="project" value="UniProtKB-KW"/>
</dbReference>
<protein>
    <submittedName>
        <fullName evidence="8">Monooxygenase, flavin-binding family</fullName>
    </submittedName>
</protein>
<evidence type="ECO:0000256" key="6">
    <source>
        <dbReference type="ARBA" id="ARBA00023002"/>
    </source>
</evidence>
<reference evidence="8 9" key="1">
    <citation type="journal article" date="2016" name="BMC Genomics">
        <title>Genomic analysis of the nitrate-respiring Sphingopyxis granuli (formerly Sphingomonas macrogoltabida) strain TFA.</title>
        <authorList>
            <person name="Garcia-Romero I."/>
            <person name="Perez-Pulido A.J."/>
            <person name="Gonzalez-Flores Y.E."/>
            <person name="Reyes-Ramirez F."/>
            <person name="Santero E."/>
            <person name="Floriano B."/>
        </authorList>
    </citation>
    <scope>NUCLEOTIDE SEQUENCE [LARGE SCALE GENOMIC DNA]</scope>
    <source>
        <strain evidence="8 9">TFA</strain>
    </source>
</reference>